<comment type="similarity">
    <text evidence="2 12 13">Belongs to the chorismate synthase family.</text>
</comment>
<dbReference type="InterPro" id="IPR000453">
    <property type="entry name" value="Chorismate_synth"/>
</dbReference>
<dbReference type="GO" id="GO:0010181">
    <property type="term" value="F:FMN binding"/>
    <property type="evidence" value="ECO:0007669"/>
    <property type="project" value="TreeGrafter"/>
</dbReference>
<dbReference type="EC" id="4.2.3.5" evidence="4 12"/>
<feature type="binding site" evidence="12">
    <location>
        <position position="54"/>
    </location>
    <ligand>
        <name>NADP(+)</name>
        <dbReference type="ChEBI" id="CHEBI:58349"/>
    </ligand>
</feature>
<comment type="cofactor">
    <cofactor evidence="12 13">
        <name>FMNH2</name>
        <dbReference type="ChEBI" id="CHEBI:57618"/>
    </cofactor>
    <text evidence="12 13">Reduced FMN (FMNH(2)).</text>
</comment>
<feature type="binding site" evidence="12">
    <location>
        <begin position="125"/>
        <end position="127"/>
    </location>
    <ligand>
        <name>FMN</name>
        <dbReference type="ChEBI" id="CHEBI:58210"/>
    </ligand>
</feature>
<name>A0A4Z0FA99_9GAMM</name>
<evidence type="ECO:0000256" key="9">
    <source>
        <dbReference type="ARBA" id="ARBA00022857"/>
    </source>
</evidence>
<evidence type="ECO:0000256" key="7">
    <source>
        <dbReference type="ARBA" id="ARBA00022643"/>
    </source>
</evidence>
<feature type="binding site" evidence="12">
    <location>
        <position position="277"/>
    </location>
    <ligand>
        <name>FMN</name>
        <dbReference type="ChEBI" id="CHEBI:58210"/>
    </ligand>
</feature>
<comment type="pathway">
    <text evidence="1 12 13">Metabolic intermediate biosynthesis; chorismate biosynthesis; chorismate from D-erythrose 4-phosphate and phosphoenolpyruvate: step 7/7.</text>
</comment>
<comment type="subunit">
    <text evidence="3 12">Homotetramer.</text>
</comment>
<dbReference type="GO" id="GO:0009423">
    <property type="term" value="P:chorismate biosynthetic process"/>
    <property type="evidence" value="ECO:0007669"/>
    <property type="project" value="UniProtKB-UniRule"/>
</dbReference>
<feature type="binding site" evidence="12">
    <location>
        <begin position="237"/>
        <end position="238"/>
    </location>
    <ligand>
        <name>FMN</name>
        <dbReference type="ChEBI" id="CHEBI:58210"/>
    </ligand>
</feature>
<feature type="binding site" evidence="12">
    <location>
        <position position="48"/>
    </location>
    <ligand>
        <name>NADP(+)</name>
        <dbReference type="ChEBI" id="CHEBI:58349"/>
    </ligand>
</feature>
<dbReference type="GO" id="GO:0005829">
    <property type="term" value="C:cytosol"/>
    <property type="evidence" value="ECO:0007669"/>
    <property type="project" value="TreeGrafter"/>
</dbReference>
<dbReference type="HAMAP" id="MF_00300">
    <property type="entry name" value="Chorismate_synth"/>
    <property type="match status" value="1"/>
</dbReference>
<evidence type="ECO:0000256" key="10">
    <source>
        <dbReference type="ARBA" id="ARBA00023141"/>
    </source>
</evidence>
<dbReference type="PROSITE" id="PS00787">
    <property type="entry name" value="CHORISMATE_SYNTHASE_1"/>
    <property type="match status" value="1"/>
</dbReference>
<dbReference type="EMBL" id="SRIO01000006">
    <property type="protein sequence ID" value="TFZ82830.1"/>
    <property type="molecule type" value="Genomic_DNA"/>
</dbReference>
<proteinExistence type="inferred from homology"/>
<dbReference type="NCBIfam" id="TIGR00033">
    <property type="entry name" value="aroC"/>
    <property type="match status" value="1"/>
</dbReference>
<evidence type="ECO:0000256" key="12">
    <source>
        <dbReference type="HAMAP-Rule" id="MF_00300"/>
    </source>
</evidence>
<dbReference type="Pfam" id="PF01264">
    <property type="entry name" value="Chorismate_synt"/>
    <property type="match status" value="1"/>
</dbReference>
<dbReference type="SUPFAM" id="SSF103263">
    <property type="entry name" value="Chorismate synthase, AroC"/>
    <property type="match status" value="1"/>
</dbReference>
<organism evidence="14 15">
    <name type="scientific">Candidatus Macondimonas diazotrophica</name>
    <dbReference type="NCBI Taxonomy" id="2305248"/>
    <lineage>
        <taxon>Bacteria</taxon>
        <taxon>Pseudomonadati</taxon>
        <taxon>Pseudomonadota</taxon>
        <taxon>Gammaproteobacteria</taxon>
        <taxon>Chromatiales</taxon>
        <taxon>Ectothiorhodospiraceae</taxon>
        <taxon>Candidatus Macondimonas</taxon>
    </lineage>
</organism>
<dbReference type="NCBIfam" id="NF003793">
    <property type="entry name" value="PRK05382.1"/>
    <property type="match status" value="1"/>
</dbReference>
<keyword evidence="9 12" id="KW-0521">NADP</keyword>
<evidence type="ECO:0000313" key="14">
    <source>
        <dbReference type="EMBL" id="TFZ82830.1"/>
    </source>
</evidence>
<dbReference type="FunFam" id="3.60.150.10:FF:000001">
    <property type="entry name" value="Chorismate synthase"/>
    <property type="match status" value="1"/>
</dbReference>
<dbReference type="Proteomes" id="UP000297890">
    <property type="component" value="Unassembled WGS sequence"/>
</dbReference>
<dbReference type="PIRSF" id="PIRSF001456">
    <property type="entry name" value="Chorismate_synth"/>
    <property type="match status" value="1"/>
</dbReference>
<evidence type="ECO:0000256" key="4">
    <source>
        <dbReference type="ARBA" id="ARBA00013036"/>
    </source>
</evidence>
<evidence type="ECO:0000256" key="1">
    <source>
        <dbReference type="ARBA" id="ARBA00005044"/>
    </source>
</evidence>
<comment type="caution">
    <text evidence="14">The sequence shown here is derived from an EMBL/GenBank/DDBJ whole genome shotgun (WGS) entry which is preliminary data.</text>
</comment>
<protein>
    <recommendedName>
        <fullName evidence="4 12">Chorismate synthase</fullName>
        <shortName evidence="12">CS</shortName>
        <ecNumber evidence="4 12">4.2.3.5</ecNumber>
    </recommendedName>
    <alternativeName>
        <fullName evidence="12">5-enolpyruvylshikimate-3-phosphate phospholyase</fullName>
    </alternativeName>
</protein>
<dbReference type="PROSITE" id="PS00789">
    <property type="entry name" value="CHORISMATE_SYNTHASE_3"/>
    <property type="match status" value="1"/>
</dbReference>
<dbReference type="GO" id="GO:0004107">
    <property type="term" value="F:chorismate synthase activity"/>
    <property type="evidence" value="ECO:0007669"/>
    <property type="project" value="UniProtKB-UniRule"/>
</dbReference>
<dbReference type="OrthoDB" id="9771806at2"/>
<keyword evidence="5 12" id="KW-0028">Amino-acid biosynthesis</keyword>
<evidence type="ECO:0000313" key="15">
    <source>
        <dbReference type="Proteomes" id="UP000297890"/>
    </source>
</evidence>
<evidence type="ECO:0000256" key="13">
    <source>
        <dbReference type="RuleBase" id="RU000605"/>
    </source>
</evidence>
<reference evidence="14 15" key="1">
    <citation type="journal article" date="2019" name="ISME J.">
        <title>Candidatus Macondimonas diazotrophica, a novel gammaproteobacterial genus dominating crude-oil-contaminated coastal sediments.</title>
        <authorList>
            <person name="Karthikeyan S."/>
            <person name="Konstantinidis K."/>
        </authorList>
    </citation>
    <scope>NUCLEOTIDE SEQUENCE [LARGE SCALE GENOMIC DNA]</scope>
    <source>
        <strain evidence="14 15">KTK01</strain>
    </source>
</reference>
<feature type="binding site" evidence="12">
    <location>
        <begin position="292"/>
        <end position="296"/>
    </location>
    <ligand>
        <name>FMN</name>
        <dbReference type="ChEBI" id="CHEBI:58210"/>
    </ligand>
</feature>
<dbReference type="UniPathway" id="UPA00053">
    <property type="reaction ID" value="UER00090"/>
</dbReference>
<evidence type="ECO:0000256" key="2">
    <source>
        <dbReference type="ARBA" id="ARBA00008014"/>
    </source>
</evidence>
<feature type="binding site" evidence="12">
    <location>
        <position position="318"/>
    </location>
    <ligand>
        <name>FMN</name>
        <dbReference type="ChEBI" id="CHEBI:58210"/>
    </ligand>
</feature>
<comment type="catalytic activity">
    <reaction evidence="12 13">
        <text>5-O-(1-carboxyvinyl)-3-phosphoshikimate = chorismate + phosphate</text>
        <dbReference type="Rhea" id="RHEA:21020"/>
        <dbReference type="ChEBI" id="CHEBI:29748"/>
        <dbReference type="ChEBI" id="CHEBI:43474"/>
        <dbReference type="ChEBI" id="CHEBI:57701"/>
        <dbReference type="EC" id="4.2.3.5"/>
    </reaction>
</comment>
<accession>A0A4Z0FA99</accession>
<evidence type="ECO:0000256" key="3">
    <source>
        <dbReference type="ARBA" id="ARBA00011881"/>
    </source>
</evidence>
<keyword evidence="15" id="KW-1185">Reference proteome</keyword>
<keyword evidence="8 12" id="KW-0274">FAD</keyword>
<evidence type="ECO:0000256" key="6">
    <source>
        <dbReference type="ARBA" id="ARBA00022630"/>
    </source>
</evidence>
<comment type="function">
    <text evidence="12">Catalyzes the anti-1,4-elimination of the C-3 phosphate and the C-6 proR hydrogen from 5-enolpyruvylshikimate-3-phosphate (EPSP) to yield chorismate, which is the branch point compound that serves as the starting substrate for the three terminal pathways of aromatic amino acid biosynthesis. This reaction introduces a second double bond into the aromatic ring system.</text>
</comment>
<dbReference type="InterPro" id="IPR020541">
    <property type="entry name" value="Chorismate_synthase_CS"/>
</dbReference>
<dbReference type="InterPro" id="IPR035904">
    <property type="entry name" value="Chorismate_synth_AroC_sf"/>
</dbReference>
<dbReference type="AlphaFoldDB" id="A0A4Z0FA99"/>
<sequence length="366" mass="39166">MSGNTIGRFFTLTSFGESHGPALGGIIDGCPPGLLLDETILQRDLDRRRPGTSRYTTQRREPDQVRILSGVFEGVTTGTPIGLLIENVDQKSKDYANIADTFRPGHADYTYQQKYGLRDYRGGGRSSARETAIRVAGGAIARHYLATRGMRIRGYLAQLGPIVLDPVDLDRVDDNPFFCPDPARVGELEDYMNALRKSGDSVGARVTVIATGVPPGLGEPVFDRLDADLAHALMSINAVKGVEIGDGFGCVDAKGTAFRDEITPEGFLSNHAGGVLGGISSGQDIVASIALKPTSSLHLPGRSVNRAGEAVTVRTTGRHDPCVGIRATPIAEAMMALVLMDHYLRHRAQNADVHSATPLIPATPDR</sequence>
<dbReference type="PROSITE" id="PS00788">
    <property type="entry name" value="CHORISMATE_SYNTHASE_2"/>
    <property type="match status" value="1"/>
</dbReference>
<dbReference type="Gene3D" id="3.60.150.10">
    <property type="entry name" value="Chorismate synthase AroC"/>
    <property type="match status" value="1"/>
</dbReference>
<evidence type="ECO:0000256" key="8">
    <source>
        <dbReference type="ARBA" id="ARBA00022827"/>
    </source>
</evidence>
<dbReference type="PANTHER" id="PTHR21085:SF0">
    <property type="entry name" value="CHORISMATE SYNTHASE"/>
    <property type="match status" value="1"/>
</dbReference>
<keyword evidence="11 12" id="KW-0456">Lyase</keyword>
<keyword evidence="7 12" id="KW-0288">FMN</keyword>
<keyword evidence="6 12" id="KW-0285">Flavoprotein</keyword>
<gene>
    <name evidence="12 14" type="primary">aroC</name>
    <name evidence="14" type="ORF">E4680_06000</name>
</gene>
<dbReference type="GO" id="GO:0008652">
    <property type="term" value="P:amino acid biosynthetic process"/>
    <property type="evidence" value="ECO:0007669"/>
    <property type="project" value="UniProtKB-KW"/>
</dbReference>
<evidence type="ECO:0000256" key="5">
    <source>
        <dbReference type="ARBA" id="ARBA00022605"/>
    </source>
</evidence>
<dbReference type="GO" id="GO:0009073">
    <property type="term" value="P:aromatic amino acid family biosynthetic process"/>
    <property type="evidence" value="ECO:0007669"/>
    <property type="project" value="UniProtKB-KW"/>
</dbReference>
<dbReference type="RefSeq" id="WP_135281500.1">
    <property type="nucleotide sequence ID" value="NZ_SRIO01000006.1"/>
</dbReference>
<keyword evidence="10 12" id="KW-0057">Aromatic amino acid biosynthesis</keyword>
<dbReference type="CDD" id="cd07304">
    <property type="entry name" value="Chorismate_synthase"/>
    <property type="match status" value="1"/>
</dbReference>
<evidence type="ECO:0000256" key="11">
    <source>
        <dbReference type="ARBA" id="ARBA00023239"/>
    </source>
</evidence>
<dbReference type="PANTHER" id="PTHR21085">
    <property type="entry name" value="CHORISMATE SYNTHASE"/>
    <property type="match status" value="1"/>
</dbReference>